<evidence type="ECO:0000313" key="1">
    <source>
        <dbReference type="EMBL" id="TQN44404.1"/>
    </source>
</evidence>
<organism evidence="1 2">
    <name type="scientific">Blastococcus colisei</name>
    <dbReference type="NCBI Taxonomy" id="1564162"/>
    <lineage>
        <taxon>Bacteria</taxon>
        <taxon>Bacillati</taxon>
        <taxon>Actinomycetota</taxon>
        <taxon>Actinomycetes</taxon>
        <taxon>Geodermatophilales</taxon>
        <taxon>Geodermatophilaceae</taxon>
        <taxon>Blastococcus</taxon>
    </lineage>
</organism>
<accession>A0A543PK17</accession>
<dbReference type="SUPFAM" id="SSF53098">
    <property type="entry name" value="Ribonuclease H-like"/>
    <property type="match status" value="1"/>
</dbReference>
<name>A0A543PK17_9ACTN</name>
<sequence>MTRPAVLGLDLSLTSTGIAGAGWADRLVPPRGVDGLPRLRWIRDAVQDNVGDETALVVVEGLAYSRTTGKAAERAGLWHLVVERLDGVVPWAQVPPTARAKYATGKGNAAKDAVLAAVVRRFPDVEVTGNDQADALVLAAMGLDHLGHPPVVVPAAHRVSLGAVVWP</sequence>
<dbReference type="InterPro" id="IPR036397">
    <property type="entry name" value="RNaseH_sf"/>
</dbReference>
<evidence type="ECO:0000313" key="2">
    <source>
        <dbReference type="Proteomes" id="UP000319865"/>
    </source>
</evidence>
<reference evidence="1 2" key="1">
    <citation type="submission" date="2019-06" db="EMBL/GenBank/DDBJ databases">
        <title>Sequencing the genomes of 1000 actinobacteria strains.</title>
        <authorList>
            <person name="Klenk H.-P."/>
        </authorList>
    </citation>
    <scope>NUCLEOTIDE SEQUENCE [LARGE SCALE GENOMIC DNA]</scope>
    <source>
        <strain evidence="1 2">DSM 46837</strain>
    </source>
</reference>
<dbReference type="OrthoDB" id="3359450at2"/>
<dbReference type="EMBL" id="VFQE01000001">
    <property type="protein sequence ID" value="TQN44404.1"/>
    <property type="molecule type" value="Genomic_DNA"/>
</dbReference>
<dbReference type="AlphaFoldDB" id="A0A543PK17"/>
<gene>
    <name evidence="1" type="ORF">FHU33_3906</name>
</gene>
<protein>
    <submittedName>
        <fullName evidence="1">Crossover junction endodeoxyribonuclease RuvC</fullName>
    </submittedName>
</protein>
<dbReference type="Proteomes" id="UP000319865">
    <property type="component" value="Unassembled WGS sequence"/>
</dbReference>
<keyword evidence="2" id="KW-1185">Reference proteome</keyword>
<comment type="caution">
    <text evidence="1">The sequence shown here is derived from an EMBL/GenBank/DDBJ whole genome shotgun (WGS) entry which is preliminary data.</text>
</comment>
<dbReference type="InterPro" id="IPR012337">
    <property type="entry name" value="RNaseH-like_sf"/>
</dbReference>
<proteinExistence type="predicted"/>
<dbReference type="Gene3D" id="3.30.420.10">
    <property type="entry name" value="Ribonuclease H-like superfamily/Ribonuclease H"/>
    <property type="match status" value="1"/>
</dbReference>
<dbReference type="GO" id="GO:0003676">
    <property type="term" value="F:nucleic acid binding"/>
    <property type="evidence" value="ECO:0007669"/>
    <property type="project" value="InterPro"/>
</dbReference>